<dbReference type="Proteomes" id="UP000238479">
    <property type="component" value="Chromosome 2"/>
</dbReference>
<organism evidence="1 2">
    <name type="scientific">Rosa chinensis</name>
    <name type="common">China rose</name>
    <dbReference type="NCBI Taxonomy" id="74649"/>
    <lineage>
        <taxon>Eukaryota</taxon>
        <taxon>Viridiplantae</taxon>
        <taxon>Streptophyta</taxon>
        <taxon>Embryophyta</taxon>
        <taxon>Tracheophyta</taxon>
        <taxon>Spermatophyta</taxon>
        <taxon>Magnoliopsida</taxon>
        <taxon>eudicotyledons</taxon>
        <taxon>Gunneridae</taxon>
        <taxon>Pentapetalae</taxon>
        <taxon>rosids</taxon>
        <taxon>fabids</taxon>
        <taxon>Rosales</taxon>
        <taxon>Rosaceae</taxon>
        <taxon>Rosoideae</taxon>
        <taxon>Rosoideae incertae sedis</taxon>
        <taxon>Rosa</taxon>
    </lineage>
</organism>
<dbReference type="Gramene" id="PRQ49511">
    <property type="protein sequence ID" value="PRQ49511"/>
    <property type="gene ID" value="RchiOBHm_Chr2g0122741"/>
</dbReference>
<dbReference type="EMBL" id="PDCK01000040">
    <property type="protein sequence ID" value="PRQ49511.1"/>
    <property type="molecule type" value="Genomic_DNA"/>
</dbReference>
<evidence type="ECO:0008006" key="3">
    <source>
        <dbReference type="Google" id="ProtNLM"/>
    </source>
</evidence>
<proteinExistence type="predicted"/>
<accession>A0A2P6RSY2</accession>
<reference evidence="1 2" key="1">
    <citation type="journal article" date="2018" name="Nat. Genet.">
        <title>The Rosa genome provides new insights in the design of modern roses.</title>
        <authorList>
            <person name="Bendahmane M."/>
        </authorList>
    </citation>
    <scope>NUCLEOTIDE SEQUENCE [LARGE SCALE GENOMIC DNA]</scope>
    <source>
        <strain evidence="2">cv. Old Blush</strain>
    </source>
</reference>
<name>A0A2P6RSY2_ROSCH</name>
<comment type="caution">
    <text evidence="1">The sequence shown here is derived from an EMBL/GenBank/DDBJ whole genome shotgun (WGS) entry which is preliminary data.</text>
</comment>
<sequence length="51" mass="5580">MPGSYFTHAYRQANVVAHTLARFACSSSSSLFWGLKPPACIVDVLSKEFTS</sequence>
<gene>
    <name evidence="1" type="ORF">RchiOBHm_Chr2g0122741</name>
</gene>
<evidence type="ECO:0000313" key="2">
    <source>
        <dbReference type="Proteomes" id="UP000238479"/>
    </source>
</evidence>
<protein>
    <recommendedName>
        <fullName evidence="3">RNase H type-1 domain-containing protein</fullName>
    </recommendedName>
</protein>
<dbReference type="AlphaFoldDB" id="A0A2P6RSY2"/>
<evidence type="ECO:0000313" key="1">
    <source>
        <dbReference type="EMBL" id="PRQ49511.1"/>
    </source>
</evidence>
<keyword evidence="2" id="KW-1185">Reference proteome</keyword>